<comment type="caution">
    <text evidence="6">The sequence shown here is derived from an EMBL/GenBank/DDBJ whole genome shotgun (WGS) entry which is preliminary data.</text>
</comment>
<dbReference type="PANTHER" id="PTHR23354:SF62">
    <property type="entry name" value="MUSTARD, ISOFORM V"/>
    <property type="match status" value="1"/>
</dbReference>
<keyword evidence="8" id="KW-1185">Reference proteome</keyword>
<dbReference type="AlphaFoldDB" id="A0AA86PPQ8"/>
<dbReference type="PANTHER" id="PTHR23354">
    <property type="entry name" value="NUCLEOLAR PROTEIN 7/ESTROGEN RECEPTOR COACTIVATOR-RELATED"/>
    <property type="match status" value="1"/>
</dbReference>
<evidence type="ECO:0000259" key="5">
    <source>
        <dbReference type="SMART" id="SM00584"/>
    </source>
</evidence>
<evidence type="ECO:0000313" key="6">
    <source>
        <dbReference type="EMBL" id="CAI9942112.1"/>
    </source>
</evidence>
<feature type="domain" description="TLDc" evidence="5">
    <location>
        <begin position="424"/>
        <end position="634"/>
    </location>
</feature>
<comment type="subcellular location">
    <subcellularLocation>
        <location evidence="1">Mitochondrion</location>
    </subcellularLocation>
</comment>
<evidence type="ECO:0000256" key="1">
    <source>
        <dbReference type="ARBA" id="ARBA00004173"/>
    </source>
</evidence>
<evidence type="ECO:0000256" key="4">
    <source>
        <dbReference type="ARBA" id="ARBA00040604"/>
    </source>
</evidence>
<gene>
    <name evidence="7" type="ORF">HINF_LOCUS13247</name>
    <name evidence="6" type="ORF">HINF_LOCUS29757</name>
</gene>
<accession>A0AA86PPQ8</accession>
<dbReference type="EMBL" id="CATOUU010000697">
    <property type="protein sequence ID" value="CAI9942112.1"/>
    <property type="molecule type" value="Genomic_DNA"/>
</dbReference>
<sequence>MQINPDQKKLFIMPSLRNMQVFVFYQLPNGRLVFGTLQIGGNCLIFTPQPRLRSVEYARESKLRESGMVQILTDNIEKIALTDDVRLPRPTRVELLRALGKTQDAAQPVPTHTYEVTVPSPVAVPDESKRQTRILDVNLLEVALETARGDFVHQVDTLCSPVTDVDYPRYLRMKTFRGDHFIFFGPSLHLKLLHEEILEFVLKCNQFNKSELVKETSGTENFDFIQMEPPIDYKNAVDEVTKTGENQFGLFARKAILYKKKVEKQGKKSGAEQIQFLLQKQTRAAKRLLNDKKFETSVATFTAHFKTNQYYTKYGNLIQDTPTQQLWTNLMNANKYELKDFIDTKLNNEPSNSDLIIPLSDEFAEQNKFKLTRQVAKQAHAGHQQSTQVFDDGVAEALKKCRKQKVRALDGKKVKSEAYLGRTSRILSEEELKQIKRYLGPKYEGFKAFVQYQTTVDGRYLANLLNSYEEQKESMCNFVAAGIQEGSDSMGSDSSTPLIDQKKYNLQFDRAKIQFTKPQLLVMELQDAQIAVVVFHENPKIGRFGTHETFILQKTEQGFAQYNSTSKNQVYLVNQNDKLVVGSGSGSAITLFNHLLKAATSPCETFDSPELFKGNRYEKFVEANLNEAEIIRFVVGE</sequence>
<dbReference type="SMART" id="SM00584">
    <property type="entry name" value="TLDc"/>
    <property type="match status" value="1"/>
</dbReference>
<proteinExistence type="inferred from homology"/>
<dbReference type="InterPro" id="IPR006571">
    <property type="entry name" value="TLDc_dom"/>
</dbReference>
<reference evidence="6" key="1">
    <citation type="submission" date="2023-06" db="EMBL/GenBank/DDBJ databases">
        <authorList>
            <person name="Kurt Z."/>
        </authorList>
    </citation>
    <scope>NUCLEOTIDE SEQUENCE</scope>
</reference>
<protein>
    <recommendedName>
        <fullName evidence="4">Oxidation resistance protein 1</fullName>
    </recommendedName>
</protein>
<comment type="similarity">
    <text evidence="2">Belongs to the OXR1 family.</text>
</comment>
<evidence type="ECO:0000313" key="8">
    <source>
        <dbReference type="Proteomes" id="UP001642409"/>
    </source>
</evidence>
<name>A0AA86PPQ8_9EUKA</name>
<reference evidence="7 8" key="2">
    <citation type="submission" date="2024-07" db="EMBL/GenBank/DDBJ databases">
        <authorList>
            <person name="Akdeniz Z."/>
        </authorList>
    </citation>
    <scope>NUCLEOTIDE SEQUENCE [LARGE SCALE GENOMIC DNA]</scope>
</reference>
<organism evidence="6">
    <name type="scientific">Hexamita inflata</name>
    <dbReference type="NCBI Taxonomy" id="28002"/>
    <lineage>
        <taxon>Eukaryota</taxon>
        <taxon>Metamonada</taxon>
        <taxon>Diplomonadida</taxon>
        <taxon>Hexamitidae</taxon>
        <taxon>Hexamitinae</taxon>
        <taxon>Hexamita</taxon>
    </lineage>
</organism>
<evidence type="ECO:0000256" key="3">
    <source>
        <dbReference type="ARBA" id="ARBA00023128"/>
    </source>
</evidence>
<keyword evidence="3" id="KW-0496">Mitochondrion</keyword>
<dbReference type="EMBL" id="CAXDID020000030">
    <property type="protein sequence ID" value="CAL5993803.1"/>
    <property type="molecule type" value="Genomic_DNA"/>
</dbReference>
<evidence type="ECO:0000256" key="2">
    <source>
        <dbReference type="ARBA" id="ARBA00009540"/>
    </source>
</evidence>
<dbReference type="Pfam" id="PF07534">
    <property type="entry name" value="TLD"/>
    <property type="match status" value="1"/>
</dbReference>
<evidence type="ECO:0000313" key="7">
    <source>
        <dbReference type="EMBL" id="CAL5993803.1"/>
    </source>
</evidence>
<dbReference type="Proteomes" id="UP001642409">
    <property type="component" value="Unassembled WGS sequence"/>
</dbReference>
<dbReference type="GO" id="GO:0005739">
    <property type="term" value="C:mitochondrion"/>
    <property type="evidence" value="ECO:0007669"/>
    <property type="project" value="UniProtKB-SubCell"/>
</dbReference>